<keyword evidence="7" id="KW-1185">Reference proteome</keyword>
<dbReference type="Gene3D" id="3.40.30.10">
    <property type="entry name" value="Glutaredoxin"/>
    <property type="match status" value="1"/>
</dbReference>
<dbReference type="InterPro" id="IPR050553">
    <property type="entry name" value="Thioredoxin_ResA/DsbE_sf"/>
</dbReference>
<evidence type="ECO:0000313" key="6">
    <source>
        <dbReference type="EMBL" id="EKF54543.1"/>
    </source>
</evidence>
<comment type="subcellular location">
    <subcellularLocation>
        <location evidence="1">Cell envelope</location>
    </subcellularLocation>
</comment>
<evidence type="ECO:0000256" key="2">
    <source>
        <dbReference type="ARBA" id="ARBA00022748"/>
    </source>
</evidence>
<dbReference type="GO" id="GO:0030313">
    <property type="term" value="C:cell envelope"/>
    <property type="evidence" value="ECO:0007669"/>
    <property type="project" value="UniProtKB-SubCell"/>
</dbReference>
<dbReference type="PANTHER" id="PTHR42852">
    <property type="entry name" value="THIOL:DISULFIDE INTERCHANGE PROTEIN DSBE"/>
    <property type="match status" value="1"/>
</dbReference>
<name>K2P0G4_9FLAO</name>
<keyword evidence="2" id="KW-0201">Cytochrome c-type biogenesis</keyword>
<dbReference type="Proteomes" id="UP000007364">
    <property type="component" value="Unassembled WGS sequence"/>
</dbReference>
<accession>K2P0G4</accession>
<evidence type="ECO:0000256" key="3">
    <source>
        <dbReference type="ARBA" id="ARBA00023157"/>
    </source>
</evidence>
<dbReference type="InterPro" id="IPR036249">
    <property type="entry name" value="Thioredoxin-like_sf"/>
</dbReference>
<sequence>MNRITSILSAILITFLFCNCKGEKDQKSLKAQKANTVTVIIDSQQSTPTSVVTPFYFTYPPTNRAVSYSKSDTLTIPLEKPEIITLENQNILTDSLIVYPSDTIKLAVHEDRFETELISNVVNPIQISTFDSIVDSYELKEVIDSLYGIYITNNYSNLMPLYNDYSRIELHQVLPNFEMFKKDTTSLHLLLENYMSLFEKFKEGIRNNFSDKERLLLNEIFRNKLHTALSTLSRHSGSPKIQKLLISDLFISDSTLLYPNAWRYLNTAMAEVYFKDDVEYSRSMAHFNLTKRYDSIPVYFSDKLSKYARIMSLEEMISQGNSLKEVTAYFNKFNNEYGETDFKDYFESTNLLNLKAMYGTADGVNLINNTNQVTSLDTIMGYLKDKVVYVDYWASWCAPCRKAMPASRELHKQYMGEDVVFIYLSIDKNKDEWQNASTIEQLDAHDHSYLVLNHDQSKFTEQLKIKTIPRYLLYNKKGELVHQNAPGPDSKEIREMIDNYLTKDEIL</sequence>
<dbReference type="Pfam" id="PF13905">
    <property type="entry name" value="Thioredoxin_8"/>
    <property type="match status" value="1"/>
</dbReference>
<dbReference type="eggNOG" id="COG0526">
    <property type="taxonomic scope" value="Bacteria"/>
</dbReference>
<protein>
    <submittedName>
        <fullName evidence="6">Redoxin domain protein</fullName>
    </submittedName>
</protein>
<proteinExistence type="predicted"/>
<gene>
    <name evidence="6" type="ORF">I215_11853</name>
</gene>
<dbReference type="PANTHER" id="PTHR42852:SF6">
    <property type="entry name" value="THIOL:DISULFIDE INTERCHANGE PROTEIN DSBE"/>
    <property type="match status" value="1"/>
</dbReference>
<keyword evidence="3" id="KW-1015">Disulfide bond</keyword>
<dbReference type="EMBL" id="AMSG01000019">
    <property type="protein sequence ID" value="EKF54543.1"/>
    <property type="molecule type" value="Genomic_DNA"/>
</dbReference>
<dbReference type="AlphaFoldDB" id="K2P0G4"/>
<evidence type="ECO:0000256" key="4">
    <source>
        <dbReference type="ARBA" id="ARBA00023284"/>
    </source>
</evidence>
<dbReference type="GO" id="GO:0017004">
    <property type="term" value="P:cytochrome complex assembly"/>
    <property type="evidence" value="ECO:0007669"/>
    <property type="project" value="UniProtKB-KW"/>
</dbReference>
<evidence type="ECO:0000256" key="1">
    <source>
        <dbReference type="ARBA" id="ARBA00004196"/>
    </source>
</evidence>
<feature type="domain" description="Thioredoxin" evidence="5">
    <location>
        <begin position="350"/>
        <end position="502"/>
    </location>
</feature>
<keyword evidence="4" id="KW-0676">Redox-active center</keyword>
<dbReference type="SUPFAM" id="SSF52833">
    <property type="entry name" value="Thioredoxin-like"/>
    <property type="match status" value="1"/>
</dbReference>
<dbReference type="InterPro" id="IPR012336">
    <property type="entry name" value="Thioredoxin-like_fold"/>
</dbReference>
<dbReference type="STRING" id="555500.I215_11853"/>
<organism evidence="6 7">
    <name type="scientific">Galbibacter marinus</name>
    <dbReference type="NCBI Taxonomy" id="555500"/>
    <lineage>
        <taxon>Bacteria</taxon>
        <taxon>Pseudomonadati</taxon>
        <taxon>Bacteroidota</taxon>
        <taxon>Flavobacteriia</taxon>
        <taxon>Flavobacteriales</taxon>
        <taxon>Flavobacteriaceae</taxon>
        <taxon>Galbibacter</taxon>
    </lineage>
</organism>
<comment type="caution">
    <text evidence="6">The sequence shown here is derived from an EMBL/GenBank/DDBJ whole genome shotgun (WGS) entry which is preliminary data.</text>
</comment>
<dbReference type="OrthoDB" id="1098640at2"/>
<evidence type="ECO:0000259" key="5">
    <source>
        <dbReference type="PROSITE" id="PS51352"/>
    </source>
</evidence>
<dbReference type="RefSeq" id="WP_008992209.1">
    <property type="nucleotide sequence ID" value="NZ_AMSG01000019.1"/>
</dbReference>
<dbReference type="CDD" id="cd02966">
    <property type="entry name" value="TlpA_like_family"/>
    <property type="match status" value="1"/>
</dbReference>
<dbReference type="PROSITE" id="PS51352">
    <property type="entry name" value="THIOREDOXIN_2"/>
    <property type="match status" value="1"/>
</dbReference>
<dbReference type="PATRIC" id="fig|555500.3.peg.2440"/>
<reference evidence="6 7" key="1">
    <citation type="journal article" date="2012" name="J. Bacteriol.">
        <title>Genome Sequence of Galbibacter marinum Type Strain ck-I2-15.</title>
        <authorList>
            <person name="Lai Q."/>
            <person name="Li C."/>
            <person name="Shao Z."/>
        </authorList>
    </citation>
    <scope>NUCLEOTIDE SEQUENCE [LARGE SCALE GENOMIC DNA]</scope>
    <source>
        <strain evidence="7">ck-I2-15</strain>
    </source>
</reference>
<evidence type="ECO:0000313" key="7">
    <source>
        <dbReference type="Proteomes" id="UP000007364"/>
    </source>
</evidence>
<dbReference type="InterPro" id="IPR013766">
    <property type="entry name" value="Thioredoxin_domain"/>
</dbReference>